<dbReference type="PANTHER" id="PTHR43711">
    <property type="entry name" value="TWO-COMPONENT HISTIDINE KINASE"/>
    <property type="match status" value="1"/>
</dbReference>
<dbReference type="Gene3D" id="1.10.287.130">
    <property type="match status" value="1"/>
</dbReference>
<keyword evidence="3" id="KW-0597">Phosphoprotein</keyword>
<dbReference type="InterPro" id="IPR003594">
    <property type="entry name" value="HATPase_dom"/>
</dbReference>
<dbReference type="Pfam" id="PF02518">
    <property type="entry name" value="HATPase_c"/>
    <property type="match status" value="1"/>
</dbReference>
<dbReference type="PANTHER" id="PTHR43711:SF1">
    <property type="entry name" value="HISTIDINE KINASE 1"/>
    <property type="match status" value="1"/>
</dbReference>
<comment type="catalytic activity">
    <reaction evidence="1">
        <text>ATP + protein L-histidine = ADP + protein N-phospho-L-histidine.</text>
        <dbReference type="EC" id="2.7.13.3"/>
    </reaction>
</comment>
<dbReference type="SUPFAM" id="SSF55874">
    <property type="entry name" value="ATPase domain of HSP90 chaperone/DNA topoisomerase II/histidine kinase"/>
    <property type="match status" value="1"/>
</dbReference>
<dbReference type="InterPro" id="IPR004358">
    <property type="entry name" value="Sig_transdc_His_kin-like_C"/>
</dbReference>
<evidence type="ECO:0000256" key="6">
    <source>
        <dbReference type="ARBA" id="ARBA00023012"/>
    </source>
</evidence>
<evidence type="ECO:0000313" key="9">
    <source>
        <dbReference type="Proteomes" id="UP000597444"/>
    </source>
</evidence>
<keyword evidence="5" id="KW-0418">Kinase</keyword>
<dbReference type="InterPro" id="IPR005467">
    <property type="entry name" value="His_kinase_dom"/>
</dbReference>
<evidence type="ECO:0000256" key="1">
    <source>
        <dbReference type="ARBA" id="ARBA00000085"/>
    </source>
</evidence>
<keyword evidence="4" id="KW-0808">Transferase</keyword>
<protein>
    <recommendedName>
        <fullName evidence="2">histidine kinase</fullName>
        <ecNumber evidence="2">2.7.13.3</ecNumber>
    </recommendedName>
</protein>
<sequence>MVAERQQLIEQLHENERRFLYKQAEFREREQELCEANRRIEEFLGIASHELRTPLTTIKANVQLAKRRLKALISPGQTDNSAEKAGLAVEMLVRAERQINVLNRLVGDMIDISRIKTGKLQVHLRQEPCNLRSIVQEVTQEQRKANAARTIHMTLPASEKVAVVADPDRIGQVLTNYLTNALKYSAADKPVEVHLLVEDYNARVLVHDEGQGLSLQEQQQVWQCFYQAQNVNVLSGSGVGLGLGLHISQTIIELHQGQVGVKSVVGQGSTFWFTLPLVQQEERNPGE</sequence>
<evidence type="ECO:0000313" key="8">
    <source>
        <dbReference type="EMBL" id="GHO95178.1"/>
    </source>
</evidence>
<gene>
    <name evidence="8" type="ORF">KSF_052260</name>
</gene>
<dbReference type="SUPFAM" id="SSF47384">
    <property type="entry name" value="Homodimeric domain of signal transducing histidine kinase"/>
    <property type="match status" value="1"/>
</dbReference>
<evidence type="ECO:0000256" key="2">
    <source>
        <dbReference type="ARBA" id="ARBA00012438"/>
    </source>
</evidence>
<evidence type="ECO:0000256" key="3">
    <source>
        <dbReference type="ARBA" id="ARBA00022553"/>
    </source>
</evidence>
<reference evidence="8" key="1">
    <citation type="submission" date="2020-10" db="EMBL/GenBank/DDBJ databases">
        <title>Taxonomic study of unclassified bacteria belonging to the class Ktedonobacteria.</title>
        <authorList>
            <person name="Yabe S."/>
            <person name="Wang C.M."/>
            <person name="Zheng Y."/>
            <person name="Sakai Y."/>
            <person name="Cavaletti L."/>
            <person name="Monciardini P."/>
            <person name="Donadio S."/>
        </authorList>
    </citation>
    <scope>NUCLEOTIDE SEQUENCE</scope>
    <source>
        <strain evidence="8">ID150040</strain>
    </source>
</reference>
<dbReference type="FunFam" id="3.30.565.10:FF:000006">
    <property type="entry name" value="Sensor histidine kinase WalK"/>
    <property type="match status" value="1"/>
</dbReference>
<comment type="caution">
    <text evidence="8">The sequence shown here is derived from an EMBL/GenBank/DDBJ whole genome shotgun (WGS) entry which is preliminary data.</text>
</comment>
<dbReference type="InterPro" id="IPR036890">
    <property type="entry name" value="HATPase_C_sf"/>
</dbReference>
<dbReference type="PROSITE" id="PS50109">
    <property type="entry name" value="HIS_KIN"/>
    <property type="match status" value="1"/>
</dbReference>
<dbReference type="SMART" id="SM00388">
    <property type="entry name" value="HisKA"/>
    <property type="match status" value="1"/>
</dbReference>
<dbReference type="Proteomes" id="UP000597444">
    <property type="component" value="Unassembled WGS sequence"/>
</dbReference>
<feature type="domain" description="Histidine kinase" evidence="7">
    <location>
        <begin position="46"/>
        <end position="279"/>
    </location>
</feature>
<dbReference type="GO" id="GO:0000155">
    <property type="term" value="F:phosphorelay sensor kinase activity"/>
    <property type="evidence" value="ECO:0007669"/>
    <property type="project" value="InterPro"/>
</dbReference>
<dbReference type="InterPro" id="IPR036097">
    <property type="entry name" value="HisK_dim/P_sf"/>
</dbReference>
<dbReference type="CDD" id="cd00082">
    <property type="entry name" value="HisKA"/>
    <property type="match status" value="1"/>
</dbReference>
<dbReference type="EMBL" id="BNJK01000001">
    <property type="protein sequence ID" value="GHO95178.1"/>
    <property type="molecule type" value="Genomic_DNA"/>
</dbReference>
<keyword evidence="9" id="KW-1185">Reference proteome</keyword>
<evidence type="ECO:0000256" key="5">
    <source>
        <dbReference type="ARBA" id="ARBA00022777"/>
    </source>
</evidence>
<dbReference type="InterPro" id="IPR050736">
    <property type="entry name" value="Sensor_HK_Regulatory"/>
</dbReference>
<dbReference type="SMART" id="SM00387">
    <property type="entry name" value="HATPase_c"/>
    <property type="match status" value="1"/>
</dbReference>
<keyword evidence="6" id="KW-0902">Two-component regulatory system</keyword>
<dbReference type="AlphaFoldDB" id="A0A8J3IK08"/>
<dbReference type="EC" id="2.7.13.3" evidence="2"/>
<dbReference type="Pfam" id="PF00512">
    <property type="entry name" value="HisKA"/>
    <property type="match status" value="1"/>
</dbReference>
<organism evidence="8 9">
    <name type="scientific">Reticulibacter mediterranei</name>
    <dbReference type="NCBI Taxonomy" id="2778369"/>
    <lineage>
        <taxon>Bacteria</taxon>
        <taxon>Bacillati</taxon>
        <taxon>Chloroflexota</taxon>
        <taxon>Ktedonobacteria</taxon>
        <taxon>Ktedonobacterales</taxon>
        <taxon>Reticulibacteraceae</taxon>
        <taxon>Reticulibacter</taxon>
    </lineage>
</organism>
<dbReference type="InterPro" id="IPR003661">
    <property type="entry name" value="HisK_dim/P_dom"/>
</dbReference>
<evidence type="ECO:0000259" key="7">
    <source>
        <dbReference type="PROSITE" id="PS50109"/>
    </source>
</evidence>
<accession>A0A8J3IK08</accession>
<dbReference type="Gene3D" id="3.30.565.10">
    <property type="entry name" value="Histidine kinase-like ATPase, C-terminal domain"/>
    <property type="match status" value="1"/>
</dbReference>
<name>A0A8J3IK08_9CHLR</name>
<dbReference type="PRINTS" id="PR00344">
    <property type="entry name" value="BCTRLSENSOR"/>
</dbReference>
<proteinExistence type="predicted"/>
<evidence type="ECO:0000256" key="4">
    <source>
        <dbReference type="ARBA" id="ARBA00022679"/>
    </source>
</evidence>